<evidence type="ECO:0000313" key="14">
    <source>
        <dbReference type="EMBL" id="MBZ5961813.1"/>
    </source>
</evidence>
<dbReference type="PROSITE" id="PS50880">
    <property type="entry name" value="TOPRIM"/>
    <property type="match status" value="1"/>
</dbReference>
<dbReference type="HAMAP" id="MF_01469">
    <property type="entry name" value="RNase_M5"/>
    <property type="match status" value="1"/>
</dbReference>
<dbReference type="EMBL" id="JAHBFI010000001">
    <property type="protein sequence ID" value="MBZ5961813.1"/>
    <property type="molecule type" value="Genomic_DNA"/>
</dbReference>
<dbReference type="GO" id="GO:0019843">
    <property type="term" value="F:rRNA binding"/>
    <property type="evidence" value="ECO:0007669"/>
    <property type="project" value="UniProtKB-KW"/>
</dbReference>
<evidence type="ECO:0000256" key="9">
    <source>
        <dbReference type="ARBA" id="ARBA00022842"/>
    </source>
</evidence>
<dbReference type="PANTHER" id="PTHR39156:SF2">
    <property type="entry name" value="DNA PRIMASE (BACTERIAL TYPE) AND SMALL PRIMASE-LIKE PROTEINS"/>
    <property type="match status" value="1"/>
</dbReference>
<dbReference type="GO" id="GO:0046872">
    <property type="term" value="F:metal ion binding"/>
    <property type="evidence" value="ECO:0007669"/>
    <property type="project" value="UniProtKB-KW"/>
</dbReference>
<dbReference type="EC" id="3.1.26.8" evidence="11 12"/>
<evidence type="ECO:0000256" key="10">
    <source>
        <dbReference type="ARBA" id="ARBA00022884"/>
    </source>
</evidence>
<evidence type="ECO:0000256" key="7">
    <source>
        <dbReference type="ARBA" id="ARBA00022759"/>
    </source>
</evidence>
<evidence type="ECO:0000256" key="11">
    <source>
        <dbReference type="HAMAP-Rule" id="MF_01469"/>
    </source>
</evidence>
<comment type="catalytic activity">
    <reaction evidence="11">
        <text>Endonucleolytic cleavage of RNA, removing 21 and 42 nucleotides, respectively, from the 5'- and 3'-termini of a 5S-rRNA precursor.</text>
        <dbReference type="EC" id="3.1.26.8"/>
    </reaction>
</comment>
<keyword evidence="7 11" id="KW-0255">Endonuclease</keyword>
<comment type="caution">
    <text evidence="14">The sequence shown here is derived from an EMBL/GenBank/DDBJ whole genome shotgun (WGS) entry which is preliminary data.</text>
</comment>
<evidence type="ECO:0000256" key="6">
    <source>
        <dbReference type="ARBA" id="ARBA00022730"/>
    </source>
</evidence>
<dbReference type="InterPro" id="IPR004466">
    <property type="entry name" value="RNase_M5"/>
</dbReference>
<dbReference type="GO" id="GO:0005737">
    <property type="term" value="C:cytoplasm"/>
    <property type="evidence" value="ECO:0007669"/>
    <property type="project" value="UniProtKB-SubCell"/>
</dbReference>
<evidence type="ECO:0000256" key="3">
    <source>
        <dbReference type="ARBA" id="ARBA00022552"/>
    </source>
</evidence>
<comment type="function">
    <text evidence="11">Required for correct processing of both the 5' and 3' ends of 5S rRNA precursor. Cleaves both sides of a double-stranded region yielding mature 5S rRNA in one step.</text>
</comment>
<dbReference type="CDD" id="cd01027">
    <property type="entry name" value="TOPRIM_RNase_M5_like"/>
    <property type="match status" value="1"/>
</dbReference>
<dbReference type="InterPro" id="IPR025156">
    <property type="entry name" value="RNase_M5_C"/>
</dbReference>
<dbReference type="Proteomes" id="UP000752647">
    <property type="component" value="Unassembled WGS sequence"/>
</dbReference>
<sequence>MIERPHINEMIVVEGKSDTQNLVRAVVADTIETGGSAVNGDAIKRAQYAAKTRGVIILTDPDFNGQRIRQIMTTAVPLAKQAYITQSEGRAQKDNWHKSLGVEHAEPNILRQALAFVMTPKIDIVTDVDQQFLIQSGLLNGQDARKRREIVGESLHIGYTNGKQLLKRVQQFGITQAQILTVLKGK</sequence>
<evidence type="ECO:0000256" key="12">
    <source>
        <dbReference type="NCBIfam" id="TIGR00334"/>
    </source>
</evidence>
<feature type="domain" description="Toprim" evidence="13">
    <location>
        <begin position="8"/>
        <end position="91"/>
    </location>
</feature>
<dbReference type="RefSeq" id="WP_224132919.1">
    <property type="nucleotide sequence ID" value="NZ_CBCPIF010000001.1"/>
</dbReference>
<dbReference type="NCBIfam" id="TIGR00334">
    <property type="entry name" value="5S_RNA_mat_M5"/>
    <property type="match status" value="1"/>
</dbReference>
<comment type="similarity">
    <text evidence="11">Belongs to the ribonuclease M5 family.</text>
</comment>
<evidence type="ECO:0000256" key="2">
    <source>
        <dbReference type="ARBA" id="ARBA00022517"/>
    </source>
</evidence>
<proteinExistence type="inferred from homology"/>
<dbReference type="AlphaFoldDB" id="A0A9Q3XSA3"/>
<protein>
    <recommendedName>
        <fullName evidence="11 12">Ribonuclease M5</fullName>
        <ecNumber evidence="11 12">3.1.26.8</ecNumber>
    </recommendedName>
    <alternativeName>
        <fullName evidence="11">RNase M5</fullName>
    </alternativeName>
    <alternativeName>
        <fullName evidence="11">Ribosomal RNA terminal maturase M5</fullName>
    </alternativeName>
</protein>
<keyword evidence="3 11" id="KW-0698">rRNA processing</keyword>
<evidence type="ECO:0000313" key="15">
    <source>
        <dbReference type="Proteomes" id="UP000752647"/>
    </source>
</evidence>
<dbReference type="InterPro" id="IPR034141">
    <property type="entry name" value="TOPRIM_RNase_M5-like"/>
</dbReference>
<reference evidence="14" key="1">
    <citation type="submission" date="2021-05" db="EMBL/GenBank/DDBJ databases">
        <title>Pangenome of Leuconostoc gelidum warrants species status for Leuconostoc gelidum subsp. gasicomitatum.</title>
        <authorList>
            <person name="Johansson P."/>
            <person name="Sade E."/>
            <person name="Hultman J."/>
            <person name="Auvinen P."/>
            <person name="Bjorkroth J."/>
        </authorList>
    </citation>
    <scope>NUCLEOTIDE SEQUENCE</scope>
    <source>
        <strain evidence="14">A.21.4</strain>
    </source>
</reference>
<keyword evidence="4 11" id="KW-0540">Nuclease</keyword>
<dbReference type="PANTHER" id="PTHR39156">
    <property type="entry name" value="RIBONUCLEASE M5"/>
    <property type="match status" value="1"/>
</dbReference>
<evidence type="ECO:0000256" key="4">
    <source>
        <dbReference type="ARBA" id="ARBA00022722"/>
    </source>
</evidence>
<dbReference type="SUPFAM" id="SSF110455">
    <property type="entry name" value="Toprim domain"/>
    <property type="match status" value="1"/>
</dbReference>
<accession>A0A9Q3XSA3</accession>
<evidence type="ECO:0000256" key="5">
    <source>
        <dbReference type="ARBA" id="ARBA00022723"/>
    </source>
</evidence>
<dbReference type="Gene3D" id="3.40.1360.10">
    <property type="match status" value="1"/>
</dbReference>
<keyword evidence="8 11" id="KW-0378">Hydrolase</keyword>
<organism evidence="14 15">
    <name type="scientific">Leuconostoc gasicomitatum</name>
    <dbReference type="NCBI Taxonomy" id="115778"/>
    <lineage>
        <taxon>Bacteria</taxon>
        <taxon>Bacillati</taxon>
        <taxon>Bacillota</taxon>
        <taxon>Bacilli</taxon>
        <taxon>Lactobacillales</taxon>
        <taxon>Lactobacillaceae</taxon>
        <taxon>Leuconostoc</taxon>
        <taxon>Leuconostoc gelidum group</taxon>
    </lineage>
</organism>
<evidence type="ECO:0000256" key="1">
    <source>
        <dbReference type="ARBA" id="ARBA00022490"/>
    </source>
</evidence>
<dbReference type="InterPro" id="IPR006171">
    <property type="entry name" value="TOPRIM_dom"/>
</dbReference>
<dbReference type="GO" id="GO:0043822">
    <property type="term" value="F:ribonuclease M5 activity"/>
    <property type="evidence" value="ECO:0007669"/>
    <property type="project" value="UniProtKB-UniRule"/>
</dbReference>
<dbReference type="Pfam" id="PF13331">
    <property type="entry name" value="DUF4093"/>
    <property type="match status" value="1"/>
</dbReference>
<dbReference type="GO" id="GO:0006364">
    <property type="term" value="P:rRNA processing"/>
    <property type="evidence" value="ECO:0007669"/>
    <property type="project" value="UniProtKB-UniRule"/>
</dbReference>
<keyword evidence="6 11" id="KW-0699">rRNA-binding</keyword>
<name>A0A9Q3XSA3_9LACO</name>
<keyword evidence="2 11" id="KW-0690">Ribosome biogenesis</keyword>
<dbReference type="Pfam" id="PF01751">
    <property type="entry name" value="Toprim"/>
    <property type="match status" value="1"/>
</dbReference>
<keyword evidence="1 11" id="KW-0963">Cytoplasm</keyword>
<keyword evidence="5" id="KW-0479">Metal-binding</keyword>
<comment type="subcellular location">
    <subcellularLocation>
        <location evidence="11">Cytoplasm</location>
    </subcellularLocation>
</comment>
<gene>
    <name evidence="11 14" type="primary">rnmV</name>
    <name evidence="14" type="ORF">KIJ12_01300</name>
</gene>
<keyword evidence="10 11" id="KW-0694">RNA-binding</keyword>
<evidence type="ECO:0000259" key="13">
    <source>
        <dbReference type="PROSITE" id="PS50880"/>
    </source>
</evidence>
<evidence type="ECO:0000256" key="8">
    <source>
        <dbReference type="ARBA" id="ARBA00022801"/>
    </source>
</evidence>
<keyword evidence="9" id="KW-0460">Magnesium</keyword>